<gene>
    <name evidence="4" type="ORF">MUN89_11685</name>
</gene>
<evidence type="ECO:0000256" key="1">
    <source>
        <dbReference type="ARBA" id="ARBA00001946"/>
    </source>
</evidence>
<organism evidence="4 5">
    <name type="scientific">Halobacillus salinarum</name>
    <dbReference type="NCBI Taxonomy" id="2932257"/>
    <lineage>
        <taxon>Bacteria</taxon>
        <taxon>Bacillati</taxon>
        <taxon>Bacillota</taxon>
        <taxon>Bacilli</taxon>
        <taxon>Bacillales</taxon>
        <taxon>Bacillaceae</taxon>
        <taxon>Halobacillus</taxon>
    </lineage>
</organism>
<proteinExistence type="predicted"/>
<comment type="cofactor">
    <cofactor evidence="1">
        <name>Mg(2+)</name>
        <dbReference type="ChEBI" id="CHEBI:18420"/>
    </cofactor>
</comment>
<dbReference type="PROSITE" id="PS51462">
    <property type="entry name" value="NUDIX"/>
    <property type="match status" value="1"/>
</dbReference>
<dbReference type="PANTHER" id="PTHR11839">
    <property type="entry name" value="UDP/ADP-SUGAR PYROPHOSPHATASE"/>
    <property type="match status" value="1"/>
</dbReference>
<dbReference type="SUPFAM" id="SSF55811">
    <property type="entry name" value="Nudix"/>
    <property type="match status" value="1"/>
</dbReference>
<evidence type="ECO:0000313" key="4">
    <source>
        <dbReference type="EMBL" id="UOQ42638.1"/>
    </source>
</evidence>
<dbReference type="InterPro" id="IPR020084">
    <property type="entry name" value="NUDIX_hydrolase_CS"/>
</dbReference>
<dbReference type="PANTHER" id="PTHR11839:SF18">
    <property type="entry name" value="NUDIX HYDROLASE DOMAIN-CONTAINING PROTEIN"/>
    <property type="match status" value="1"/>
</dbReference>
<dbReference type="PROSITE" id="PS00893">
    <property type="entry name" value="NUDIX_BOX"/>
    <property type="match status" value="1"/>
</dbReference>
<dbReference type="EMBL" id="CP095073">
    <property type="protein sequence ID" value="UOQ42638.1"/>
    <property type="molecule type" value="Genomic_DNA"/>
</dbReference>
<evidence type="ECO:0000256" key="2">
    <source>
        <dbReference type="ARBA" id="ARBA00022801"/>
    </source>
</evidence>
<dbReference type="Gene3D" id="3.90.79.10">
    <property type="entry name" value="Nucleoside Triphosphate Pyrophosphohydrolase"/>
    <property type="match status" value="1"/>
</dbReference>
<feature type="domain" description="Nudix hydrolase" evidence="3">
    <location>
        <begin position="40"/>
        <end position="176"/>
    </location>
</feature>
<dbReference type="RefSeq" id="WP_244707910.1">
    <property type="nucleotide sequence ID" value="NZ_CP095073.1"/>
</dbReference>
<keyword evidence="2 4" id="KW-0378">Hydrolase</keyword>
<dbReference type="Pfam" id="PF00293">
    <property type="entry name" value="NUDIX"/>
    <property type="match status" value="1"/>
</dbReference>
<protein>
    <submittedName>
        <fullName evidence="4">NUDIX hydrolase</fullName>
    </submittedName>
</protein>
<evidence type="ECO:0000259" key="3">
    <source>
        <dbReference type="PROSITE" id="PS51462"/>
    </source>
</evidence>
<dbReference type="CDD" id="cd03424">
    <property type="entry name" value="NUDIX_ADPRase_Nudt5_UGPPase_Nudt14"/>
    <property type="match status" value="1"/>
</dbReference>
<sequence length="182" mass="20864">MKKFEEKTIETESIYKGKIVDLRVDTVTLPNGKTSKRELIDHPGAVAVIALTKEGKLVMVEQYRKPMEKSLVEIPAGKLEEGEQPKITALRELEEETGYTTEHLEYITSFYTSPGFANELVHIYFTDNIRPLKEAVGTDEDEFVELMEITLEEAVQLEKEERIHDVKTSYALLFLKLKEAQK</sequence>
<dbReference type="InterPro" id="IPR015797">
    <property type="entry name" value="NUDIX_hydrolase-like_dom_sf"/>
</dbReference>
<evidence type="ECO:0000313" key="5">
    <source>
        <dbReference type="Proteomes" id="UP000831787"/>
    </source>
</evidence>
<name>A0ABY4EDV6_9BACI</name>
<dbReference type="Proteomes" id="UP000831787">
    <property type="component" value="Chromosome"/>
</dbReference>
<reference evidence="4 5" key="1">
    <citation type="submission" date="2022-04" db="EMBL/GenBank/DDBJ databases">
        <title>Halobacillus sp. isolated from saltern.</title>
        <authorList>
            <person name="Won M."/>
            <person name="Lee C.-M."/>
            <person name="Woen H.-Y."/>
            <person name="Kwon S.-W."/>
        </authorList>
    </citation>
    <scope>NUCLEOTIDE SEQUENCE [LARGE SCALE GENOMIC DNA]</scope>
    <source>
        <strain evidence="4 5">SSBR10-3</strain>
    </source>
</reference>
<dbReference type="GO" id="GO:0016787">
    <property type="term" value="F:hydrolase activity"/>
    <property type="evidence" value="ECO:0007669"/>
    <property type="project" value="UniProtKB-KW"/>
</dbReference>
<keyword evidence="5" id="KW-1185">Reference proteome</keyword>
<dbReference type="InterPro" id="IPR000086">
    <property type="entry name" value="NUDIX_hydrolase_dom"/>
</dbReference>
<accession>A0ABY4EDV6</accession>